<dbReference type="GO" id="GO:0003755">
    <property type="term" value="F:peptidyl-prolyl cis-trans isomerase activity"/>
    <property type="evidence" value="ECO:0007669"/>
    <property type="project" value="UniProtKB-KW"/>
</dbReference>
<evidence type="ECO:0000256" key="7">
    <source>
        <dbReference type="ARBA" id="ARBA00023186"/>
    </source>
</evidence>
<keyword evidence="6" id="KW-0697">Rotamase</keyword>
<reference evidence="10 11" key="1">
    <citation type="journal article" date="2000" name="Mar. Ecol. Prog. Ser.">
        <title>Phylogenetic characterization of endosymbionts in three hydrothermal vent mussels: influence on host distributions.</title>
        <authorList>
            <person name="Fujiwara Y."/>
            <person name="Takai K."/>
            <person name="Uematsu K."/>
            <person name="Tsuchida S."/>
            <person name="Hunt J.C."/>
            <person name="Hashimoto J."/>
        </authorList>
    </citation>
    <scope>NUCLEOTIDE SEQUENCE [LARGE SCALE GENOMIC DNA]</scope>
    <source>
        <strain evidence="10 11">Myojin Knoll</strain>
    </source>
</reference>
<evidence type="ECO:0000256" key="4">
    <source>
        <dbReference type="ARBA" id="ARBA00013194"/>
    </source>
</evidence>
<dbReference type="PANTHER" id="PTHR47861:SF3">
    <property type="entry name" value="FKBP-TYPE PEPTIDYL-PROLYL CIS-TRANS ISOMERASE SLYD"/>
    <property type="match status" value="1"/>
</dbReference>
<dbReference type="PANTHER" id="PTHR47861">
    <property type="entry name" value="FKBP-TYPE PEPTIDYL-PROLYL CIS-TRANS ISOMERASE SLYD"/>
    <property type="match status" value="1"/>
</dbReference>
<sequence length="169" mass="18740">MVIEDGKFVELNYKVIDKKTKDVLSEVEFPLGYIQGISEILSPEVTAELAGQEQGDVIELPINCDLIYGPRDESLVFTDHLENVPEAFRKVGTTITMENEKGEPKDFIVIRVNEKTVTVDGNNPLCGRDVIFTLEVLTVREPTDEEAAAGGPLNDIPPELKLPNAHKIH</sequence>
<dbReference type="Gene3D" id="3.10.50.40">
    <property type="match status" value="1"/>
</dbReference>
<dbReference type="STRING" id="1303921.BSEPE_0129"/>
<keyword evidence="8 10" id="KW-0413">Isomerase</keyword>
<comment type="catalytic activity">
    <reaction evidence="1">
        <text>[protein]-peptidylproline (omega=180) = [protein]-peptidylproline (omega=0)</text>
        <dbReference type="Rhea" id="RHEA:16237"/>
        <dbReference type="Rhea" id="RHEA-COMP:10747"/>
        <dbReference type="Rhea" id="RHEA-COMP:10748"/>
        <dbReference type="ChEBI" id="CHEBI:83833"/>
        <dbReference type="ChEBI" id="CHEBI:83834"/>
        <dbReference type="EC" id="5.2.1.8"/>
    </reaction>
</comment>
<comment type="subcellular location">
    <subcellularLocation>
        <location evidence="2">Cytoplasm</location>
    </subcellularLocation>
</comment>
<evidence type="ECO:0000256" key="8">
    <source>
        <dbReference type="ARBA" id="ARBA00023235"/>
    </source>
</evidence>
<dbReference type="SUPFAM" id="SSF54534">
    <property type="entry name" value="FKBP-like"/>
    <property type="match status" value="1"/>
</dbReference>
<evidence type="ECO:0000256" key="5">
    <source>
        <dbReference type="ARBA" id="ARBA00022490"/>
    </source>
</evidence>
<dbReference type="Proteomes" id="UP000067399">
    <property type="component" value="Chromosome"/>
</dbReference>
<keyword evidence="5" id="KW-0963">Cytoplasm</keyword>
<dbReference type="AlphaFoldDB" id="A0A0P0UQ52"/>
<dbReference type="EMBL" id="AP013042">
    <property type="protein sequence ID" value="BAS67153.1"/>
    <property type="molecule type" value="Genomic_DNA"/>
</dbReference>
<dbReference type="RefSeq" id="WP_066042580.1">
    <property type="nucleotide sequence ID" value="NZ_AP013042.1"/>
</dbReference>
<proteinExistence type="inferred from homology"/>
<evidence type="ECO:0000256" key="1">
    <source>
        <dbReference type="ARBA" id="ARBA00000971"/>
    </source>
</evidence>
<dbReference type="GO" id="GO:0005737">
    <property type="term" value="C:cytoplasm"/>
    <property type="evidence" value="ECO:0007669"/>
    <property type="project" value="UniProtKB-SubCell"/>
</dbReference>
<gene>
    <name evidence="10" type="ORF">BSEPE_0129</name>
</gene>
<evidence type="ECO:0000313" key="11">
    <source>
        <dbReference type="Proteomes" id="UP000067399"/>
    </source>
</evidence>
<protein>
    <recommendedName>
        <fullName evidence="4">peptidylprolyl isomerase</fullName>
        <ecNumber evidence="4">5.2.1.8</ecNumber>
    </recommendedName>
</protein>
<evidence type="ECO:0000313" key="10">
    <source>
        <dbReference type="EMBL" id="BAS67153.1"/>
    </source>
</evidence>
<dbReference type="EC" id="5.2.1.8" evidence="4"/>
<evidence type="ECO:0000256" key="6">
    <source>
        <dbReference type="ARBA" id="ARBA00023110"/>
    </source>
</evidence>
<keyword evidence="11" id="KW-1185">Reference proteome</keyword>
<evidence type="ECO:0000256" key="3">
    <source>
        <dbReference type="ARBA" id="ARBA00006577"/>
    </source>
</evidence>
<evidence type="ECO:0000256" key="9">
    <source>
        <dbReference type="SAM" id="MobiDB-lite"/>
    </source>
</evidence>
<evidence type="ECO:0000256" key="2">
    <source>
        <dbReference type="ARBA" id="ARBA00004496"/>
    </source>
</evidence>
<comment type="similarity">
    <text evidence="3">Belongs to the FKBP-type PPIase family.</text>
</comment>
<name>A0A0P0UQ52_9GAMM</name>
<dbReference type="InterPro" id="IPR046357">
    <property type="entry name" value="PPIase_dom_sf"/>
</dbReference>
<keyword evidence="7" id="KW-0143">Chaperone</keyword>
<accession>A0A0P0UQ52</accession>
<reference evidence="10 11" key="2">
    <citation type="journal article" date="2016" name="ISME J.">
        <title>Heterogeneous composition of key metabolic gene clusters in a vent mussel symbiont population.</title>
        <authorList>
            <person name="Ikuta T."/>
            <person name="Takaki Y."/>
            <person name="Nagai Y."/>
            <person name="Shimamura S."/>
            <person name="Tsuda M."/>
            <person name="Kawagucci S."/>
            <person name="Aoki Y."/>
            <person name="Inoue K."/>
            <person name="Teruya M."/>
            <person name="Satou K."/>
            <person name="Teruya K."/>
            <person name="Shimoji M."/>
            <person name="Tamotsu H."/>
            <person name="Hirano T."/>
            <person name="Maruyama T."/>
            <person name="Yoshida T."/>
        </authorList>
    </citation>
    <scope>NUCLEOTIDE SEQUENCE [LARGE SCALE GENOMIC DNA]</scope>
    <source>
        <strain evidence="10 11">Myojin Knoll</strain>
    </source>
</reference>
<dbReference type="OrthoDB" id="9808891at2"/>
<feature type="region of interest" description="Disordered" evidence="9">
    <location>
        <begin position="145"/>
        <end position="169"/>
    </location>
</feature>
<dbReference type="KEGG" id="ebh:BSEPE_0129"/>
<organism evidence="10 11">
    <name type="scientific">endosymbiont of Bathymodiolus septemdierum str. Myojin knoll</name>
    <dbReference type="NCBI Taxonomy" id="1303921"/>
    <lineage>
        <taxon>Bacteria</taxon>
        <taxon>Pseudomonadati</taxon>
        <taxon>Pseudomonadota</taxon>
        <taxon>Gammaproteobacteria</taxon>
        <taxon>sulfur-oxidizing symbionts</taxon>
    </lineage>
</organism>